<dbReference type="AlphaFoldDB" id="A0A8X8XPH3"/>
<dbReference type="Proteomes" id="UP000298416">
    <property type="component" value="Unassembled WGS sequence"/>
</dbReference>
<gene>
    <name evidence="1" type="ORF">SASPL_123254</name>
</gene>
<reference evidence="1" key="1">
    <citation type="submission" date="2018-01" db="EMBL/GenBank/DDBJ databases">
        <authorList>
            <person name="Mao J.F."/>
        </authorList>
    </citation>
    <scope>NUCLEOTIDE SEQUENCE</scope>
    <source>
        <strain evidence="1">Huo1</strain>
        <tissue evidence="1">Leaf</tissue>
    </source>
</reference>
<evidence type="ECO:0000313" key="1">
    <source>
        <dbReference type="EMBL" id="KAG6415835.1"/>
    </source>
</evidence>
<reference evidence="1" key="2">
    <citation type="submission" date="2020-08" db="EMBL/GenBank/DDBJ databases">
        <title>Plant Genome Project.</title>
        <authorList>
            <person name="Zhang R.-G."/>
        </authorList>
    </citation>
    <scope>NUCLEOTIDE SEQUENCE</scope>
    <source>
        <strain evidence="1">Huo1</strain>
        <tissue evidence="1">Leaf</tissue>
    </source>
</reference>
<keyword evidence="2" id="KW-1185">Reference proteome</keyword>
<comment type="caution">
    <text evidence="1">The sequence shown here is derived from an EMBL/GenBank/DDBJ whole genome shotgun (WGS) entry which is preliminary data.</text>
</comment>
<name>A0A8X8XPH3_SALSN</name>
<sequence length="190" mass="22623">MLAERFTTSEVKLNRICRIYFDNNKEALNMFPYSNEDISVDIEEEEEGSSYGPKSIGKESRGHTYMKDIWGRPPNLPLISVEYNEFDVNNWHAMSRGKKVEMLEVVKLRFTIPIIAEKWVLAYIGVKWRSWKHYLKKTSYWADVPIEHLIHDKDDRVLEDQWIKCLAYWRREDAKVYSSFSLCNDISFKL</sequence>
<proteinExistence type="predicted"/>
<organism evidence="1">
    <name type="scientific">Salvia splendens</name>
    <name type="common">Scarlet sage</name>
    <dbReference type="NCBI Taxonomy" id="180675"/>
    <lineage>
        <taxon>Eukaryota</taxon>
        <taxon>Viridiplantae</taxon>
        <taxon>Streptophyta</taxon>
        <taxon>Embryophyta</taxon>
        <taxon>Tracheophyta</taxon>
        <taxon>Spermatophyta</taxon>
        <taxon>Magnoliopsida</taxon>
        <taxon>eudicotyledons</taxon>
        <taxon>Gunneridae</taxon>
        <taxon>Pentapetalae</taxon>
        <taxon>asterids</taxon>
        <taxon>lamiids</taxon>
        <taxon>Lamiales</taxon>
        <taxon>Lamiaceae</taxon>
        <taxon>Nepetoideae</taxon>
        <taxon>Mentheae</taxon>
        <taxon>Salviinae</taxon>
        <taxon>Salvia</taxon>
        <taxon>Salvia subgen. Calosphace</taxon>
        <taxon>core Calosphace</taxon>
    </lineage>
</organism>
<dbReference type="PANTHER" id="PTHR33144:SF25">
    <property type="entry name" value="DUF4216 DOMAIN-CONTAINING PROTEIN"/>
    <property type="match status" value="1"/>
</dbReference>
<protein>
    <submittedName>
        <fullName evidence="1">Uncharacterized protein</fullName>
    </submittedName>
</protein>
<accession>A0A8X8XPH3</accession>
<evidence type="ECO:0000313" key="2">
    <source>
        <dbReference type="Proteomes" id="UP000298416"/>
    </source>
</evidence>
<dbReference type="EMBL" id="PNBA02000008">
    <property type="protein sequence ID" value="KAG6415835.1"/>
    <property type="molecule type" value="Genomic_DNA"/>
</dbReference>
<dbReference type="PANTHER" id="PTHR33144">
    <property type="entry name" value="OS10G0409366 PROTEIN-RELATED"/>
    <property type="match status" value="1"/>
</dbReference>